<dbReference type="Gene3D" id="3.90.550.10">
    <property type="entry name" value="Spore Coat Polysaccharide Biosynthesis Protein SpsA, Chain A"/>
    <property type="match status" value="1"/>
</dbReference>
<dbReference type="OrthoDB" id="5291101at2"/>
<gene>
    <name evidence="2" type="ordered locus">Pcar_1122</name>
</gene>
<evidence type="ECO:0000313" key="3">
    <source>
        <dbReference type="Proteomes" id="UP000002534"/>
    </source>
</evidence>
<sequence>MLHKKNTPLVTIAIPNYNMGKYIGGAIESALSQTFTDFELLIVNNVSTDNSWDIIKHYKKMDSRIVAVNLDRHIPLPIKNWNKCLDIARGKYIVFLHADDILKPDFLKLNLEVFDSNPDLGYVFAEKEYIDDQGNVYPSHVFYKDSGIIPGMEEARVNLLGWHTAPVQMLIRTECMREVGGYEFSDCLPVLLLNFGWDVGYRKEILVQYRRHEASASSISIKDKTLIQVLYLTKMMALNLFLPPGTERLEELKPEIKKNTAMACLKAYCMDVLGRNENSLCREYMHLARGFWEGVCDNPLYQFLEKACLKCDWTPEALNKAWSAIAPPTPGTAPPYPLPEGSRPFTAKNISRQAPVDAIIPPMP</sequence>
<proteinExistence type="predicted"/>
<dbReference type="RefSeq" id="WP_011340840.1">
    <property type="nucleotide sequence ID" value="NC_007498.2"/>
</dbReference>
<protein>
    <submittedName>
        <fullName evidence="2">Glycosyltransferase</fullName>
    </submittedName>
</protein>
<dbReference type="PANTHER" id="PTHR22916:SF3">
    <property type="entry name" value="UDP-GLCNAC:BETAGAL BETA-1,3-N-ACETYLGLUCOSAMINYLTRANSFERASE-LIKE PROTEIN 1"/>
    <property type="match status" value="1"/>
</dbReference>
<reference evidence="3" key="1">
    <citation type="submission" date="2005-10" db="EMBL/GenBank/DDBJ databases">
        <title>Complete sequence of Pelobacter carbinolicus DSM 2380.</title>
        <authorList>
            <person name="Copeland A."/>
            <person name="Lucas S."/>
            <person name="Lapidus A."/>
            <person name="Barry K."/>
            <person name="Detter J.C."/>
            <person name="Glavina T."/>
            <person name="Hammon N."/>
            <person name="Israni S."/>
            <person name="Pitluck S."/>
            <person name="Chertkov O."/>
            <person name="Schmutz J."/>
            <person name="Larimer F."/>
            <person name="Land M."/>
            <person name="Kyrpides N."/>
            <person name="Ivanova N."/>
            <person name="Richardson P."/>
        </authorList>
    </citation>
    <scope>NUCLEOTIDE SEQUENCE [LARGE SCALE GENOMIC DNA]</scope>
    <source>
        <strain evidence="3">DSM 2380 / NBRC 103641 / GraBd1</strain>
    </source>
</reference>
<dbReference type="InterPro" id="IPR001173">
    <property type="entry name" value="Glyco_trans_2-like"/>
</dbReference>
<dbReference type="AlphaFoldDB" id="Q3A5I6"/>
<dbReference type="SUPFAM" id="SSF53448">
    <property type="entry name" value="Nucleotide-diphospho-sugar transferases"/>
    <property type="match status" value="1"/>
</dbReference>
<reference evidence="2 3" key="2">
    <citation type="journal article" date="2012" name="BMC Genomics">
        <title>The genome of Pelobacter carbinolicus reveals surprising metabolic capabilities and physiological features.</title>
        <authorList>
            <person name="Aklujkar M."/>
            <person name="Haveman S.A."/>
            <person name="Didonato R.Jr."/>
            <person name="Chertkov O."/>
            <person name="Han C.S."/>
            <person name="Land M.L."/>
            <person name="Brown P."/>
            <person name="Lovley D.R."/>
        </authorList>
    </citation>
    <scope>NUCLEOTIDE SEQUENCE [LARGE SCALE GENOMIC DNA]</scope>
    <source>
        <strain evidence="3">DSM 2380 / NBRC 103641 / GraBd1</strain>
    </source>
</reference>
<evidence type="ECO:0000313" key="2">
    <source>
        <dbReference type="EMBL" id="ABA88371.1"/>
    </source>
</evidence>
<keyword evidence="2" id="KW-0808">Transferase</keyword>
<evidence type="ECO:0000259" key="1">
    <source>
        <dbReference type="Pfam" id="PF00535"/>
    </source>
</evidence>
<dbReference type="Pfam" id="PF00535">
    <property type="entry name" value="Glycos_transf_2"/>
    <property type="match status" value="1"/>
</dbReference>
<keyword evidence="3" id="KW-1185">Reference proteome</keyword>
<dbReference type="GO" id="GO:0016758">
    <property type="term" value="F:hexosyltransferase activity"/>
    <property type="evidence" value="ECO:0007669"/>
    <property type="project" value="UniProtKB-ARBA"/>
</dbReference>
<organism evidence="2 3">
    <name type="scientific">Syntrophotalea carbinolica (strain DSM 2380 / NBRC 103641 / GraBd1)</name>
    <name type="common">Pelobacter carbinolicus</name>
    <dbReference type="NCBI Taxonomy" id="338963"/>
    <lineage>
        <taxon>Bacteria</taxon>
        <taxon>Pseudomonadati</taxon>
        <taxon>Thermodesulfobacteriota</taxon>
        <taxon>Desulfuromonadia</taxon>
        <taxon>Desulfuromonadales</taxon>
        <taxon>Syntrophotaleaceae</taxon>
        <taxon>Syntrophotalea</taxon>
    </lineage>
</organism>
<dbReference type="EMBL" id="CP000142">
    <property type="protein sequence ID" value="ABA88371.1"/>
    <property type="molecule type" value="Genomic_DNA"/>
</dbReference>
<dbReference type="STRING" id="338963.Pcar_1122"/>
<dbReference type="HOGENOM" id="CLU_762324_0_0_7"/>
<dbReference type="PANTHER" id="PTHR22916">
    <property type="entry name" value="GLYCOSYLTRANSFERASE"/>
    <property type="match status" value="1"/>
</dbReference>
<dbReference type="Proteomes" id="UP000002534">
    <property type="component" value="Chromosome"/>
</dbReference>
<feature type="domain" description="Glycosyltransferase 2-like" evidence="1">
    <location>
        <begin position="11"/>
        <end position="142"/>
    </location>
</feature>
<dbReference type="CAZy" id="GT2">
    <property type="family name" value="Glycosyltransferase Family 2"/>
</dbReference>
<dbReference type="InterPro" id="IPR029044">
    <property type="entry name" value="Nucleotide-diphossugar_trans"/>
</dbReference>
<name>Q3A5I6_SYNC1</name>
<dbReference type="KEGG" id="pca:Pcar_1122"/>
<dbReference type="eggNOG" id="COG1216">
    <property type="taxonomic scope" value="Bacteria"/>
</dbReference>
<accession>Q3A5I6</accession>